<dbReference type="InterPro" id="IPR009781">
    <property type="entry name" value="DUF1345"/>
</dbReference>
<keyword evidence="3" id="KW-1185">Reference proteome</keyword>
<comment type="caution">
    <text evidence="2">The sequence shown here is derived from an EMBL/GenBank/DDBJ whole genome shotgun (WGS) entry which is preliminary data.</text>
</comment>
<feature type="transmembrane region" description="Helical" evidence="1">
    <location>
        <begin position="21"/>
        <end position="39"/>
    </location>
</feature>
<dbReference type="OrthoDB" id="64737at2"/>
<proteinExistence type="predicted"/>
<organism evidence="2 3">
    <name type="scientific">Hymenobacter gummosus</name>
    <dbReference type="NCBI Taxonomy" id="1776032"/>
    <lineage>
        <taxon>Bacteria</taxon>
        <taxon>Pseudomonadati</taxon>
        <taxon>Bacteroidota</taxon>
        <taxon>Cytophagia</taxon>
        <taxon>Cytophagales</taxon>
        <taxon>Hymenobacteraceae</taxon>
        <taxon>Hymenobacter</taxon>
    </lineage>
</organism>
<dbReference type="Pfam" id="PF07077">
    <property type="entry name" value="DUF1345"/>
    <property type="match status" value="1"/>
</dbReference>
<feature type="transmembrane region" description="Helical" evidence="1">
    <location>
        <begin position="204"/>
        <end position="228"/>
    </location>
</feature>
<accession>A0A3S0INJ1</accession>
<dbReference type="EMBL" id="RXOF01000006">
    <property type="protein sequence ID" value="RTQ49705.1"/>
    <property type="molecule type" value="Genomic_DNA"/>
</dbReference>
<feature type="transmembrane region" description="Helical" evidence="1">
    <location>
        <begin position="51"/>
        <end position="71"/>
    </location>
</feature>
<protein>
    <submittedName>
        <fullName evidence="2">DUF1345 domain-containing protein</fullName>
    </submittedName>
</protein>
<feature type="transmembrane region" description="Helical" evidence="1">
    <location>
        <begin position="123"/>
        <end position="142"/>
    </location>
</feature>
<dbReference type="RefSeq" id="WP_126693564.1">
    <property type="nucleotide sequence ID" value="NZ_RXOF01000006.1"/>
</dbReference>
<evidence type="ECO:0000256" key="1">
    <source>
        <dbReference type="SAM" id="Phobius"/>
    </source>
</evidence>
<keyword evidence="1" id="KW-1133">Transmembrane helix</keyword>
<gene>
    <name evidence="2" type="ORF">EJV47_12895</name>
</gene>
<keyword evidence="1" id="KW-0472">Membrane</keyword>
<feature type="transmembrane region" description="Helical" evidence="1">
    <location>
        <begin position="162"/>
        <end position="183"/>
    </location>
</feature>
<dbReference type="AlphaFoldDB" id="A0A3S0INJ1"/>
<sequence>MPASASAFWFRLLHRLGSLPALLRLLVAAALAAVTYGLLPAGPHLLTRVVAGWDAFALVSLLLLWAAIVTADADHIRAVVRVEDPGRRWSFVFILLASLASLLAVVALLDVLRARTTGPLGPYALLSVTGVMAAWLLVHTLFTLRYAHLYYDPDLDGGEGGLLFPGAAAAPDYLDFAYFAFVIGMTAQTADISISGRLLRRLALLHGLISFGFNTAVVALTVGAVAGVL</sequence>
<dbReference type="Proteomes" id="UP000282184">
    <property type="component" value="Unassembled WGS sequence"/>
</dbReference>
<keyword evidence="1" id="KW-0812">Transmembrane</keyword>
<reference evidence="2 3" key="1">
    <citation type="submission" date="2018-12" db="EMBL/GenBank/DDBJ databases">
        <title>Hymenobacter gummosus sp. nov., isolated from a spring.</title>
        <authorList>
            <person name="Nie L."/>
        </authorList>
    </citation>
    <scope>NUCLEOTIDE SEQUENCE [LARGE SCALE GENOMIC DNA]</scope>
    <source>
        <strain evidence="2 3">KCTC 52166</strain>
    </source>
</reference>
<feature type="transmembrane region" description="Helical" evidence="1">
    <location>
        <begin position="91"/>
        <end position="111"/>
    </location>
</feature>
<name>A0A3S0INJ1_9BACT</name>
<evidence type="ECO:0000313" key="2">
    <source>
        <dbReference type="EMBL" id="RTQ49705.1"/>
    </source>
</evidence>
<evidence type="ECO:0000313" key="3">
    <source>
        <dbReference type="Proteomes" id="UP000282184"/>
    </source>
</evidence>